<dbReference type="GO" id="GO:0015562">
    <property type="term" value="F:efflux transmembrane transporter activity"/>
    <property type="evidence" value="ECO:0007669"/>
    <property type="project" value="InterPro"/>
</dbReference>
<keyword evidence="6" id="KW-0472">Membrane</keyword>
<evidence type="ECO:0000256" key="3">
    <source>
        <dbReference type="ARBA" id="ARBA00022448"/>
    </source>
</evidence>
<keyword evidence="7" id="KW-0998">Cell outer membrane</keyword>
<accession>A0A3S9P0G1</accession>
<dbReference type="PANTHER" id="PTHR30026:SF20">
    <property type="entry name" value="OUTER MEMBRANE PROTEIN TOLC"/>
    <property type="match status" value="1"/>
</dbReference>
<evidence type="ECO:0000256" key="6">
    <source>
        <dbReference type="ARBA" id="ARBA00023136"/>
    </source>
</evidence>
<dbReference type="EMBL" id="CP034562">
    <property type="protein sequence ID" value="AZQ61662.1"/>
    <property type="molecule type" value="Genomic_DNA"/>
</dbReference>
<keyword evidence="5" id="KW-0812">Transmembrane</keyword>
<dbReference type="InterPro" id="IPR003423">
    <property type="entry name" value="OMP_efflux"/>
</dbReference>
<keyword evidence="9" id="KW-1185">Reference proteome</keyword>
<protein>
    <submittedName>
        <fullName evidence="8">TolC family protein</fullName>
    </submittedName>
</protein>
<dbReference type="Pfam" id="PF02321">
    <property type="entry name" value="OEP"/>
    <property type="match status" value="2"/>
</dbReference>
<keyword evidence="4" id="KW-1134">Transmembrane beta strand</keyword>
<evidence type="ECO:0000313" key="8">
    <source>
        <dbReference type="EMBL" id="AZQ61662.1"/>
    </source>
</evidence>
<gene>
    <name evidence="8" type="ORF">EI427_05270</name>
</gene>
<dbReference type="GO" id="GO:0015288">
    <property type="term" value="F:porin activity"/>
    <property type="evidence" value="ECO:0007669"/>
    <property type="project" value="TreeGrafter"/>
</dbReference>
<dbReference type="GO" id="GO:0009279">
    <property type="term" value="C:cell outer membrane"/>
    <property type="evidence" value="ECO:0007669"/>
    <property type="project" value="UniProtKB-SubCell"/>
</dbReference>
<dbReference type="Proteomes" id="UP000267268">
    <property type="component" value="Chromosome 1"/>
</dbReference>
<dbReference type="Gene3D" id="1.20.1600.10">
    <property type="entry name" value="Outer membrane efflux proteins (OEP)"/>
    <property type="match status" value="1"/>
</dbReference>
<dbReference type="AlphaFoldDB" id="A0A3S9P0G1"/>
<evidence type="ECO:0000256" key="5">
    <source>
        <dbReference type="ARBA" id="ARBA00022692"/>
    </source>
</evidence>
<sequence>MIMKQINLIISFLIGITFCGYAQEKKQDKVEVVSQEIILSLSDAISQGLLNNYDIIIADKNTEISKTNNTLENAGLYPSLTTDAAWNHNWSHAMNSNLGVLSPSIGSDFTIFDGFKVWITKEQLEELEHYSEGNATIVIENTIKDVIVAYYESLLEQQRLEVAEQLAELSKERYDYTNSQKELGQKVTYDVLQAKNAWLEDRRTSLDQKNRLQVKLRELNFVMGVPESEQTLYKLTEKFEAVEKDYVLSNLIELLNADNSTLKNQYVNQIIKQKDIELAKAAFMPSVKGNASIKYTENYGGAQGIPNFNIDGISATVGATLSIPIYMGGSRRRAKQIALINKQIAEVETQQMSHSLNNQVMQVYDTYVLQREILELTEEQVATALLNLEMSTERYRNGQINSFNLRDVQIQYLDAQNSRLTAIFNLIATNTEIVRLTGGIIDAFPIDNE</sequence>
<dbReference type="GO" id="GO:1990281">
    <property type="term" value="C:efflux pump complex"/>
    <property type="evidence" value="ECO:0007669"/>
    <property type="project" value="TreeGrafter"/>
</dbReference>
<proteinExistence type="inferred from homology"/>
<reference evidence="8 9" key="1">
    <citation type="submission" date="2018-12" db="EMBL/GenBank/DDBJ databases">
        <title>Flammeovirga pectinis sp. nov., isolated from the gut of the Korean scallop, Patinopecten yessoensis.</title>
        <authorList>
            <person name="Bae J.-W."/>
            <person name="Jeong Y.-S."/>
            <person name="Kang W."/>
        </authorList>
    </citation>
    <scope>NUCLEOTIDE SEQUENCE [LARGE SCALE GENOMIC DNA]</scope>
    <source>
        <strain evidence="8 9">L12M1</strain>
    </source>
</reference>
<dbReference type="InterPro" id="IPR051906">
    <property type="entry name" value="TolC-like"/>
</dbReference>
<organism evidence="8 9">
    <name type="scientific">Flammeovirga pectinis</name>
    <dbReference type="NCBI Taxonomy" id="2494373"/>
    <lineage>
        <taxon>Bacteria</taxon>
        <taxon>Pseudomonadati</taxon>
        <taxon>Bacteroidota</taxon>
        <taxon>Cytophagia</taxon>
        <taxon>Cytophagales</taxon>
        <taxon>Flammeovirgaceae</taxon>
        <taxon>Flammeovirga</taxon>
    </lineage>
</organism>
<dbReference type="OrthoDB" id="9771205at2"/>
<dbReference type="PANTHER" id="PTHR30026">
    <property type="entry name" value="OUTER MEMBRANE PROTEIN TOLC"/>
    <property type="match status" value="1"/>
</dbReference>
<comment type="similarity">
    <text evidence="2">Belongs to the outer membrane factor (OMF) (TC 1.B.17) family.</text>
</comment>
<evidence type="ECO:0000256" key="7">
    <source>
        <dbReference type="ARBA" id="ARBA00023237"/>
    </source>
</evidence>
<evidence type="ECO:0000256" key="2">
    <source>
        <dbReference type="ARBA" id="ARBA00007613"/>
    </source>
</evidence>
<evidence type="ECO:0000313" key="9">
    <source>
        <dbReference type="Proteomes" id="UP000267268"/>
    </source>
</evidence>
<dbReference type="SUPFAM" id="SSF56954">
    <property type="entry name" value="Outer membrane efflux proteins (OEP)"/>
    <property type="match status" value="1"/>
</dbReference>
<dbReference type="KEGG" id="fll:EI427_05270"/>
<evidence type="ECO:0000256" key="4">
    <source>
        <dbReference type="ARBA" id="ARBA00022452"/>
    </source>
</evidence>
<evidence type="ECO:0000256" key="1">
    <source>
        <dbReference type="ARBA" id="ARBA00004442"/>
    </source>
</evidence>
<comment type="subcellular location">
    <subcellularLocation>
        <location evidence="1">Cell outer membrane</location>
    </subcellularLocation>
</comment>
<name>A0A3S9P0G1_9BACT</name>
<keyword evidence="3" id="KW-0813">Transport</keyword>